<dbReference type="InterPro" id="IPR036514">
    <property type="entry name" value="SGNH_hydro_sf"/>
</dbReference>
<dbReference type="RefSeq" id="WP_368652820.1">
    <property type="nucleotide sequence ID" value="NZ_CP162599.1"/>
</dbReference>
<accession>A0AB39HP70</accession>
<dbReference type="GO" id="GO:0016788">
    <property type="term" value="F:hydrolase activity, acting on ester bonds"/>
    <property type="evidence" value="ECO:0007669"/>
    <property type="project" value="InterPro"/>
</dbReference>
<name>A0AB39HP70_9BACI</name>
<proteinExistence type="predicted"/>
<gene>
    <name evidence="1" type="ORF">AB4Y30_13925</name>
</gene>
<keyword evidence="1" id="KW-0378">Hydrolase</keyword>
<protein>
    <submittedName>
        <fullName evidence="1">SGNH/GDSL hydrolase family protein</fullName>
    </submittedName>
</protein>
<dbReference type="InterPro" id="IPR001087">
    <property type="entry name" value="GDSL"/>
</dbReference>
<sequence>MKIGLIGDSLTEGRPGVSFVNILKDKYPSFTLENLGKPGESVKSLHTRLTKTPLDTDYDLSFLWIGVNDVYSKLLKVQAQPIVSGHEEFQEYFTNVLELVITSSKRVVAVSPAIVGEKIENTSNKELKELALIIQFITNKYPDVSFLNMHSVFEKGLAKLDCSDYISTSVMGVMKDVLFYRNPVRIDKLSKKRGLHLTLDGIHLNSKGASLVADEYAALIDQFLHNKDATVIK</sequence>
<dbReference type="Pfam" id="PF00657">
    <property type="entry name" value="Lipase_GDSL"/>
    <property type="match status" value="1"/>
</dbReference>
<dbReference type="AlphaFoldDB" id="A0AB39HP70"/>
<dbReference type="SUPFAM" id="SSF52266">
    <property type="entry name" value="SGNH hydrolase"/>
    <property type="match status" value="1"/>
</dbReference>
<dbReference type="EMBL" id="CP162599">
    <property type="protein sequence ID" value="XDK32099.1"/>
    <property type="molecule type" value="Genomic_DNA"/>
</dbReference>
<evidence type="ECO:0000313" key="1">
    <source>
        <dbReference type="EMBL" id="XDK32099.1"/>
    </source>
</evidence>
<reference evidence="1" key="1">
    <citation type="submission" date="2024-07" db="EMBL/GenBank/DDBJ databases">
        <title>Halotolerant mesophilic bacterium Ornithinibacillus sp. 4-3, sp. nov., isolated from soil.</title>
        <authorList>
            <person name="Sidarenka A.V."/>
            <person name="Guliayeva D.E."/>
            <person name="Leanovich S.I."/>
            <person name="Hileuskaya K.S."/>
            <person name="Akhremchuk A.E."/>
            <person name="Sikolenko M.A."/>
            <person name="Valentovich L.N."/>
        </authorList>
    </citation>
    <scope>NUCLEOTIDE SEQUENCE</scope>
    <source>
        <strain evidence="1">4-3</strain>
    </source>
</reference>
<organism evidence="1">
    <name type="scientific">Ornithinibacillus sp. 4-3</name>
    <dbReference type="NCBI Taxonomy" id="3231488"/>
    <lineage>
        <taxon>Bacteria</taxon>
        <taxon>Bacillati</taxon>
        <taxon>Bacillota</taxon>
        <taxon>Bacilli</taxon>
        <taxon>Bacillales</taxon>
        <taxon>Bacillaceae</taxon>
        <taxon>Ornithinibacillus</taxon>
    </lineage>
</organism>
<dbReference type="Gene3D" id="3.40.50.1110">
    <property type="entry name" value="SGNH hydrolase"/>
    <property type="match status" value="1"/>
</dbReference>
<dbReference type="CDD" id="cd00229">
    <property type="entry name" value="SGNH_hydrolase"/>
    <property type="match status" value="1"/>
</dbReference>